<gene>
    <name evidence="1" type="ORF">P7K49_035731</name>
</gene>
<accession>A0ABQ9TNI2</accession>
<keyword evidence="2" id="KW-1185">Reference proteome</keyword>
<dbReference type="Proteomes" id="UP001266305">
    <property type="component" value="Unassembled WGS sequence"/>
</dbReference>
<sequence length="137" mass="14343">MAAIEFGTVLSCQQLLMKPRYLPGLGEMQGDTKEPSPKARGIRELSGFGHQVQGTLSAAGRASGSSCGNFSANPGQRSSVACTHFLFQLCNSKGSPGSIYLGSLGPVTSEAARQLIQRLVTRGLLDLCAVKVDGGWT</sequence>
<organism evidence="1 2">
    <name type="scientific">Saguinus oedipus</name>
    <name type="common">Cotton-top tamarin</name>
    <name type="synonym">Oedipomidas oedipus</name>
    <dbReference type="NCBI Taxonomy" id="9490"/>
    <lineage>
        <taxon>Eukaryota</taxon>
        <taxon>Metazoa</taxon>
        <taxon>Chordata</taxon>
        <taxon>Craniata</taxon>
        <taxon>Vertebrata</taxon>
        <taxon>Euteleostomi</taxon>
        <taxon>Mammalia</taxon>
        <taxon>Eutheria</taxon>
        <taxon>Euarchontoglires</taxon>
        <taxon>Primates</taxon>
        <taxon>Haplorrhini</taxon>
        <taxon>Platyrrhini</taxon>
        <taxon>Cebidae</taxon>
        <taxon>Callitrichinae</taxon>
        <taxon>Saguinus</taxon>
    </lineage>
</organism>
<dbReference type="EMBL" id="JASSZA010000020">
    <property type="protein sequence ID" value="KAK2086306.1"/>
    <property type="molecule type" value="Genomic_DNA"/>
</dbReference>
<protein>
    <submittedName>
        <fullName evidence="1">Uncharacterized protein</fullName>
    </submittedName>
</protein>
<proteinExistence type="predicted"/>
<evidence type="ECO:0000313" key="1">
    <source>
        <dbReference type="EMBL" id="KAK2086306.1"/>
    </source>
</evidence>
<evidence type="ECO:0000313" key="2">
    <source>
        <dbReference type="Proteomes" id="UP001266305"/>
    </source>
</evidence>
<comment type="caution">
    <text evidence="1">The sequence shown here is derived from an EMBL/GenBank/DDBJ whole genome shotgun (WGS) entry which is preliminary data.</text>
</comment>
<reference evidence="1 2" key="1">
    <citation type="submission" date="2023-05" db="EMBL/GenBank/DDBJ databases">
        <title>B98-5 Cell Line De Novo Hybrid Assembly: An Optical Mapping Approach.</title>
        <authorList>
            <person name="Kananen K."/>
            <person name="Auerbach J.A."/>
            <person name="Kautto E."/>
            <person name="Blachly J.S."/>
        </authorList>
    </citation>
    <scope>NUCLEOTIDE SEQUENCE [LARGE SCALE GENOMIC DNA]</scope>
    <source>
        <strain evidence="1">B95-8</strain>
        <tissue evidence="1">Cell line</tissue>
    </source>
</reference>
<name>A0ABQ9TNI2_SAGOE</name>